<dbReference type="Proteomes" id="UP000500938">
    <property type="component" value="Chromosome"/>
</dbReference>
<organism evidence="3 4">
    <name type="scientific">Gemmatimonas groenlandica</name>
    <dbReference type="NCBI Taxonomy" id="2732249"/>
    <lineage>
        <taxon>Bacteria</taxon>
        <taxon>Pseudomonadati</taxon>
        <taxon>Gemmatimonadota</taxon>
        <taxon>Gemmatimonadia</taxon>
        <taxon>Gemmatimonadales</taxon>
        <taxon>Gemmatimonadaceae</taxon>
        <taxon>Gemmatimonas</taxon>
    </lineage>
</organism>
<sequence>MRCISAIVLCSAVAALSACSSSDDEGGTAPIGNTVDGVACAINSSSFNSSAKVNATSTVKWTCTSTTRTMTGNGIPDHPVTSGNFATPISAQNLTINFRFTPSLGTAAVTTANPGYALNSVKFDPATAGTCASNATSINPGGGCVAAMGTDPWRLEAIGGAFQFGTDESNAHVQPNGQYHYHGLPEAYLTKLNKGQAMTLVGFAIDGFPIYARYGYVAATNASSGIKAVTSSYRLKATPDAGRPSVTIFPMGTFTQDYEYAAGSGDLDECNGRTGVTPEYPAGIYHYYITATYPYVQRCVKGTV</sequence>
<feature type="domain" description="YHYH" evidence="2">
    <location>
        <begin position="101"/>
        <end position="302"/>
    </location>
</feature>
<evidence type="ECO:0000256" key="1">
    <source>
        <dbReference type="SAM" id="SignalP"/>
    </source>
</evidence>
<evidence type="ECO:0000313" key="3">
    <source>
        <dbReference type="EMBL" id="QJR36252.1"/>
    </source>
</evidence>
<dbReference type="EMBL" id="CP053085">
    <property type="protein sequence ID" value="QJR36252.1"/>
    <property type="molecule type" value="Genomic_DNA"/>
</dbReference>
<dbReference type="InterPro" id="IPR025924">
    <property type="entry name" value="YHYH_dom"/>
</dbReference>
<evidence type="ECO:0000259" key="2">
    <source>
        <dbReference type="Pfam" id="PF14240"/>
    </source>
</evidence>
<dbReference type="AlphaFoldDB" id="A0A6M4ITT7"/>
<protein>
    <submittedName>
        <fullName evidence="3">YHYH protein</fullName>
    </submittedName>
</protein>
<reference evidence="3 4" key="1">
    <citation type="submission" date="2020-05" db="EMBL/GenBank/DDBJ databases">
        <title>Complete genome sequence of Gemmatimonas greenlandica TET16.</title>
        <authorList>
            <person name="Zeng Y."/>
        </authorList>
    </citation>
    <scope>NUCLEOTIDE SEQUENCE [LARGE SCALE GENOMIC DNA]</scope>
    <source>
        <strain evidence="3 4">TET16</strain>
    </source>
</reference>
<name>A0A6M4ITT7_9BACT</name>
<accession>A0A6M4ITT7</accession>
<dbReference type="PROSITE" id="PS51257">
    <property type="entry name" value="PROKAR_LIPOPROTEIN"/>
    <property type="match status" value="1"/>
</dbReference>
<feature type="signal peptide" evidence="1">
    <location>
        <begin position="1"/>
        <end position="20"/>
    </location>
</feature>
<evidence type="ECO:0000313" key="4">
    <source>
        <dbReference type="Proteomes" id="UP000500938"/>
    </source>
</evidence>
<gene>
    <name evidence="3" type="ORF">HKW67_12415</name>
</gene>
<proteinExistence type="predicted"/>
<dbReference type="KEGG" id="ggr:HKW67_12415"/>
<keyword evidence="1" id="KW-0732">Signal</keyword>
<keyword evidence="4" id="KW-1185">Reference proteome</keyword>
<dbReference type="Pfam" id="PF14240">
    <property type="entry name" value="YHYH"/>
    <property type="match status" value="1"/>
</dbReference>
<dbReference type="RefSeq" id="WP_171225687.1">
    <property type="nucleotide sequence ID" value="NZ_CP053085.1"/>
</dbReference>
<feature type="chain" id="PRO_5026696696" evidence="1">
    <location>
        <begin position="21"/>
        <end position="304"/>
    </location>
</feature>